<dbReference type="GO" id="GO:0004540">
    <property type="term" value="F:RNA nuclease activity"/>
    <property type="evidence" value="ECO:0007669"/>
    <property type="project" value="InterPro"/>
</dbReference>
<dbReference type="GO" id="GO:0000166">
    <property type="term" value="F:nucleotide binding"/>
    <property type="evidence" value="ECO:0007669"/>
    <property type="project" value="UniProtKB-KW"/>
</dbReference>
<dbReference type="GO" id="GO:0016787">
    <property type="term" value="F:hydrolase activity"/>
    <property type="evidence" value="ECO:0007669"/>
    <property type="project" value="UniProtKB-KW"/>
</dbReference>
<accession>A0A0F3GIY3</accession>
<evidence type="ECO:0000256" key="3">
    <source>
        <dbReference type="ARBA" id="ARBA00022722"/>
    </source>
</evidence>
<proteinExistence type="predicted"/>
<gene>
    <name evidence="6" type="ORF">MBAV_006031</name>
</gene>
<evidence type="ECO:0000256" key="2">
    <source>
        <dbReference type="ARBA" id="ARBA00022649"/>
    </source>
</evidence>
<dbReference type="AlphaFoldDB" id="A0A0F3GIY3"/>
<dbReference type="EMBL" id="LACI01002562">
    <property type="protein sequence ID" value="KJU81777.1"/>
    <property type="molecule type" value="Genomic_DNA"/>
</dbReference>
<keyword evidence="4" id="KW-0547">Nucleotide-binding</keyword>
<dbReference type="InterPro" id="IPR051813">
    <property type="entry name" value="HepT_RNase_toxin"/>
</dbReference>
<evidence type="ECO:0000256" key="4">
    <source>
        <dbReference type="ARBA" id="ARBA00022741"/>
    </source>
</evidence>
<dbReference type="InterPro" id="IPR008201">
    <property type="entry name" value="HepT-like"/>
</dbReference>
<reference evidence="6 7" key="1">
    <citation type="submission" date="2015-02" db="EMBL/GenBank/DDBJ databases">
        <title>Single-cell genomics of uncultivated deep-branching MTB reveals a conserved set of magnetosome genes.</title>
        <authorList>
            <person name="Kolinko S."/>
            <person name="Richter M."/>
            <person name="Glockner F.O."/>
            <person name="Brachmann A."/>
            <person name="Schuler D."/>
        </authorList>
    </citation>
    <scope>NUCLEOTIDE SEQUENCE [LARGE SCALE GENOMIC DNA]</scope>
    <source>
        <strain evidence="6">TM-1</strain>
    </source>
</reference>
<sequence length="121" mass="14105">MKRQLDLFIRDVLEYIEKTERFVSGMSYEDFSKDEKTSLAVIRCIEVIGEASKNIPDHVRDKYPQIPWKDMAGMRDIIAHAYFGIEIRRIWEVVTVKLPPLKQHIRQVLDDIASGKTTNAQ</sequence>
<dbReference type="Proteomes" id="UP000033423">
    <property type="component" value="Unassembled WGS sequence"/>
</dbReference>
<keyword evidence="5" id="KW-0378">Hydrolase</keyword>
<keyword evidence="2" id="KW-1277">Toxin-antitoxin system</keyword>
<name>A0A0F3GIY3_9BACT</name>
<organism evidence="6 7">
    <name type="scientific">Candidatus Magnetobacterium bavaricum</name>
    <dbReference type="NCBI Taxonomy" id="29290"/>
    <lineage>
        <taxon>Bacteria</taxon>
        <taxon>Pseudomonadati</taxon>
        <taxon>Nitrospirota</taxon>
        <taxon>Thermodesulfovibrionia</taxon>
        <taxon>Thermodesulfovibrionales</taxon>
        <taxon>Candidatus Magnetobacteriaceae</taxon>
        <taxon>Candidatus Magnetobacterium</taxon>
    </lineage>
</organism>
<evidence type="ECO:0000313" key="6">
    <source>
        <dbReference type="EMBL" id="KJU81777.1"/>
    </source>
</evidence>
<evidence type="ECO:0000256" key="1">
    <source>
        <dbReference type="ARBA" id="ARBA00022553"/>
    </source>
</evidence>
<evidence type="ECO:0000313" key="7">
    <source>
        <dbReference type="Proteomes" id="UP000033423"/>
    </source>
</evidence>
<dbReference type="GO" id="GO:0110001">
    <property type="term" value="C:toxin-antitoxin complex"/>
    <property type="evidence" value="ECO:0007669"/>
    <property type="project" value="InterPro"/>
</dbReference>
<dbReference type="Pfam" id="PF01934">
    <property type="entry name" value="HepT-like"/>
    <property type="match status" value="1"/>
</dbReference>
<keyword evidence="7" id="KW-1185">Reference proteome</keyword>
<keyword evidence="3" id="KW-0540">Nuclease</keyword>
<keyword evidence="1" id="KW-0597">Phosphoprotein</keyword>
<dbReference type="PANTHER" id="PTHR34139:SF1">
    <property type="entry name" value="RNASE MJ1380-RELATED"/>
    <property type="match status" value="1"/>
</dbReference>
<comment type="caution">
    <text evidence="6">The sequence shown here is derived from an EMBL/GenBank/DDBJ whole genome shotgun (WGS) entry which is preliminary data.</text>
</comment>
<dbReference type="PANTHER" id="PTHR34139">
    <property type="entry name" value="UPF0331 PROTEIN MJ0127"/>
    <property type="match status" value="1"/>
</dbReference>
<protein>
    <submittedName>
        <fullName evidence="6">Protein containing DUF86</fullName>
    </submittedName>
</protein>
<evidence type="ECO:0000256" key="5">
    <source>
        <dbReference type="ARBA" id="ARBA00022801"/>
    </source>
</evidence>